<sequence>MSIKINAQTVVFKGQGFIPSKDGCEYCRFPFKKLMVIKASPDPSVKTEVPIKVDGEAFNYCPHCGRNLQE</sequence>
<accession>A0A9D2JZP0</accession>
<name>A0A9D2JZP0_9LACT</name>
<reference evidence="1" key="1">
    <citation type="journal article" date="2021" name="PeerJ">
        <title>Extensive microbial diversity within the chicken gut microbiome revealed by metagenomics and culture.</title>
        <authorList>
            <person name="Gilroy R."/>
            <person name="Ravi A."/>
            <person name="Getino M."/>
            <person name="Pursley I."/>
            <person name="Horton D.L."/>
            <person name="Alikhan N.F."/>
            <person name="Baker D."/>
            <person name="Gharbi K."/>
            <person name="Hall N."/>
            <person name="Watson M."/>
            <person name="Adriaenssens E.M."/>
            <person name="Foster-Nyarko E."/>
            <person name="Jarju S."/>
            <person name="Secka A."/>
            <person name="Antonio M."/>
            <person name="Oren A."/>
            <person name="Chaudhuri R.R."/>
            <person name="La Ragione R."/>
            <person name="Hildebrand F."/>
            <person name="Pallen M.J."/>
        </authorList>
    </citation>
    <scope>NUCLEOTIDE SEQUENCE</scope>
    <source>
        <strain evidence="1">CHK169-4300</strain>
    </source>
</reference>
<proteinExistence type="predicted"/>
<organism evidence="1 2">
    <name type="scientific">Candidatus Atopostipes pullistercoris</name>
    <dbReference type="NCBI Taxonomy" id="2838467"/>
    <lineage>
        <taxon>Bacteria</taxon>
        <taxon>Bacillati</taxon>
        <taxon>Bacillota</taxon>
        <taxon>Bacilli</taxon>
        <taxon>Lactobacillales</taxon>
        <taxon>Carnobacteriaceae</taxon>
        <taxon>Atopostipes</taxon>
    </lineage>
</organism>
<protein>
    <submittedName>
        <fullName evidence="1">Uncharacterized protein</fullName>
    </submittedName>
</protein>
<evidence type="ECO:0000313" key="2">
    <source>
        <dbReference type="Proteomes" id="UP000824106"/>
    </source>
</evidence>
<reference evidence="1" key="2">
    <citation type="submission" date="2021-04" db="EMBL/GenBank/DDBJ databases">
        <authorList>
            <person name="Gilroy R."/>
        </authorList>
    </citation>
    <scope>NUCLEOTIDE SEQUENCE</scope>
    <source>
        <strain evidence="1">CHK169-4300</strain>
    </source>
</reference>
<evidence type="ECO:0000313" key="1">
    <source>
        <dbReference type="EMBL" id="HIZ71814.1"/>
    </source>
</evidence>
<dbReference type="AlphaFoldDB" id="A0A9D2JZP0"/>
<gene>
    <name evidence="1" type="ORF">H9808_08650</name>
</gene>
<dbReference type="Proteomes" id="UP000824106">
    <property type="component" value="Unassembled WGS sequence"/>
</dbReference>
<dbReference type="EMBL" id="DXAZ01000147">
    <property type="protein sequence ID" value="HIZ71814.1"/>
    <property type="molecule type" value="Genomic_DNA"/>
</dbReference>
<comment type="caution">
    <text evidence="1">The sequence shown here is derived from an EMBL/GenBank/DDBJ whole genome shotgun (WGS) entry which is preliminary data.</text>
</comment>